<dbReference type="GO" id="GO:0008270">
    <property type="term" value="F:zinc ion binding"/>
    <property type="evidence" value="ECO:0007669"/>
    <property type="project" value="InterPro"/>
</dbReference>
<dbReference type="Pfam" id="PF12706">
    <property type="entry name" value="Lactamase_B_2"/>
    <property type="match status" value="1"/>
</dbReference>
<evidence type="ECO:0000259" key="1">
    <source>
        <dbReference type="Pfam" id="PF12706"/>
    </source>
</evidence>
<dbReference type="EMBL" id="JAAFZH010000007">
    <property type="protein sequence ID" value="NDU96701.1"/>
    <property type="molecule type" value="Genomic_DNA"/>
</dbReference>
<dbReference type="InterPro" id="IPR024884">
    <property type="entry name" value="NAPE-PLD"/>
</dbReference>
<feature type="domain" description="Metallo-beta-lactamase" evidence="1">
    <location>
        <begin position="114"/>
        <end position="310"/>
    </location>
</feature>
<dbReference type="SUPFAM" id="SSF56281">
    <property type="entry name" value="Metallo-hydrolase/oxidoreductase"/>
    <property type="match status" value="1"/>
</dbReference>
<dbReference type="PANTHER" id="PTHR15032:SF4">
    <property type="entry name" value="N-ACYL-PHOSPHATIDYLETHANOLAMINE-HYDROLYZING PHOSPHOLIPASE D"/>
    <property type="match status" value="1"/>
</dbReference>
<dbReference type="AlphaFoldDB" id="A0A6L9LC56"/>
<evidence type="ECO:0000313" key="3">
    <source>
        <dbReference type="Proteomes" id="UP000474175"/>
    </source>
</evidence>
<dbReference type="PIRSF" id="PIRSF038896">
    <property type="entry name" value="NAPE-PLD"/>
    <property type="match status" value="1"/>
</dbReference>
<keyword evidence="2" id="KW-0378">Hydrolase</keyword>
<protein>
    <submittedName>
        <fullName evidence="2">MBL fold metallo-hydrolase</fullName>
    </submittedName>
</protein>
<gene>
    <name evidence="2" type="ORF">GK108_17595</name>
</gene>
<keyword evidence="3" id="KW-1185">Reference proteome</keyword>
<evidence type="ECO:0000313" key="2">
    <source>
        <dbReference type="EMBL" id="NDU96701.1"/>
    </source>
</evidence>
<dbReference type="PANTHER" id="PTHR15032">
    <property type="entry name" value="N-ACYL-PHOSPHATIDYLETHANOLAMINE-HYDROLYZING PHOSPHOLIPASE D"/>
    <property type="match status" value="1"/>
</dbReference>
<proteinExistence type="predicted"/>
<reference evidence="2 3" key="1">
    <citation type="submission" date="2020-02" db="EMBL/GenBank/DDBJ databases">
        <title>Draft genome sequence of two Spirosoma agri KCTC 52727 and Spirosoma terrae KCTC 52035.</title>
        <authorList>
            <person name="Rojas J."/>
            <person name="Ambika Manirajan B."/>
            <person name="Suarez C."/>
            <person name="Ratering S."/>
            <person name="Schnell S."/>
        </authorList>
    </citation>
    <scope>NUCLEOTIDE SEQUENCE [LARGE SCALE GENOMIC DNA]</scope>
    <source>
        <strain evidence="2 3">KCTC 52035</strain>
    </source>
</reference>
<dbReference type="Proteomes" id="UP000474175">
    <property type="component" value="Unassembled WGS sequence"/>
</dbReference>
<sequence length="361" mass="40625">MITLVFIVVIALGATLLFMQQSVFGSDPSAIRLDRILKSPHYRNGAFENLEPTDVMREGASYWKLTTDYFNKDKNNIPPAPIPTVKTDVKALPDDKPTIVWFGHSSYLIKSEGTTVLVDPVFSGNAGPVTFFGKSFAGSDAYTADDMPNIDLLVISHDHFDHLDYKTVTQLIPKVKKFYTGLGVGAHLERWGVPADKIVEFDWWEKQDVSSNITLTAVPARHFSGRRLTRGKTLWTAFALRLNGYNFFLGGDSGYGNHFREIGDKLGPFDIAILECGQYGLDWPNIHMFPEEVATAAQDLKARTILPVHWAKFSLAYHAWNEPIQRLLKKTEEQGMDVTTPRIGEPVVLNSSYPRAVWWNF</sequence>
<dbReference type="GO" id="GO:0070290">
    <property type="term" value="F:N-acylphosphatidylethanolamine-specific phospholipase D activity"/>
    <property type="evidence" value="ECO:0007669"/>
    <property type="project" value="InterPro"/>
</dbReference>
<dbReference type="InterPro" id="IPR036866">
    <property type="entry name" value="RibonucZ/Hydroxyglut_hydro"/>
</dbReference>
<organism evidence="2 3">
    <name type="scientific">Spirosoma terrae</name>
    <dbReference type="NCBI Taxonomy" id="1968276"/>
    <lineage>
        <taxon>Bacteria</taxon>
        <taxon>Pseudomonadati</taxon>
        <taxon>Bacteroidota</taxon>
        <taxon>Cytophagia</taxon>
        <taxon>Cytophagales</taxon>
        <taxon>Cytophagaceae</taxon>
        <taxon>Spirosoma</taxon>
    </lineage>
</organism>
<accession>A0A6L9LC56</accession>
<dbReference type="GO" id="GO:0005737">
    <property type="term" value="C:cytoplasm"/>
    <property type="evidence" value="ECO:0007669"/>
    <property type="project" value="TreeGrafter"/>
</dbReference>
<comment type="caution">
    <text evidence="2">The sequence shown here is derived from an EMBL/GenBank/DDBJ whole genome shotgun (WGS) entry which is preliminary data.</text>
</comment>
<dbReference type="InterPro" id="IPR001279">
    <property type="entry name" value="Metallo-B-lactamas"/>
</dbReference>
<dbReference type="Gene3D" id="3.60.15.10">
    <property type="entry name" value="Ribonuclease Z/Hydroxyacylglutathione hydrolase-like"/>
    <property type="match status" value="1"/>
</dbReference>
<name>A0A6L9LC56_9BACT</name>